<reference evidence="2 3" key="1">
    <citation type="journal article" date="2018" name="Biotechnol. Biofuels">
        <title>Integrative visual omics of the white-rot fungus Polyporus brumalis exposes the biotechnological potential of its oxidative enzymes for delignifying raw plant biomass.</title>
        <authorList>
            <person name="Miyauchi S."/>
            <person name="Rancon A."/>
            <person name="Drula E."/>
            <person name="Hage H."/>
            <person name="Chaduli D."/>
            <person name="Favel A."/>
            <person name="Grisel S."/>
            <person name="Henrissat B."/>
            <person name="Herpoel-Gimbert I."/>
            <person name="Ruiz-Duenas F.J."/>
            <person name="Chevret D."/>
            <person name="Hainaut M."/>
            <person name="Lin J."/>
            <person name="Wang M."/>
            <person name="Pangilinan J."/>
            <person name="Lipzen A."/>
            <person name="Lesage-Meessen L."/>
            <person name="Navarro D."/>
            <person name="Riley R."/>
            <person name="Grigoriev I.V."/>
            <person name="Zhou S."/>
            <person name="Raouche S."/>
            <person name="Rosso M.N."/>
        </authorList>
    </citation>
    <scope>NUCLEOTIDE SEQUENCE [LARGE SCALE GENOMIC DNA]</scope>
    <source>
        <strain evidence="2 3">BRFM 1820</strain>
    </source>
</reference>
<evidence type="ECO:0000256" key="1">
    <source>
        <dbReference type="SAM" id="MobiDB-lite"/>
    </source>
</evidence>
<accession>A0A371CS45</accession>
<dbReference type="STRING" id="139420.A0A371CS45"/>
<name>A0A371CS45_9APHY</name>
<keyword evidence="3" id="KW-1185">Reference proteome</keyword>
<feature type="region of interest" description="Disordered" evidence="1">
    <location>
        <begin position="13"/>
        <end position="32"/>
    </location>
</feature>
<proteinExistence type="predicted"/>
<organism evidence="2 3">
    <name type="scientific">Lentinus brumalis</name>
    <dbReference type="NCBI Taxonomy" id="2498619"/>
    <lineage>
        <taxon>Eukaryota</taxon>
        <taxon>Fungi</taxon>
        <taxon>Dikarya</taxon>
        <taxon>Basidiomycota</taxon>
        <taxon>Agaricomycotina</taxon>
        <taxon>Agaricomycetes</taxon>
        <taxon>Polyporales</taxon>
        <taxon>Polyporaceae</taxon>
        <taxon>Lentinus</taxon>
    </lineage>
</organism>
<gene>
    <name evidence="2" type="ORF">OH76DRAFT_1240652</name>
</gene>
<evidence type="ECO:0000313" key="2">
    <source>
        <dbReference type="EMBL" id="RDX43115.1"/>
    </source>
</evidence>
<sequence>MVPRLRPCLVPEVVGRPTSAAQRDTKPTPPPRLQYQGGLAAAFAGPSRGPLSEAVSRAPQAMSRPPPPLTMTFPSALAYSNLSPSNFTDNQRRTRVAALHPGSAPASAAGTPPMMMEFSEFAPPTWQVPAAGQSPTGGLGSTLGLPATLETTDDLVRYLEHRTRLTAQNTESDFM</sequence>
<evidence type="ECO:0000313" key="3">
    <source>
        <dbReference type="Proteomes" id="UP000256964"/>
    </source>
</evidence>
<dbReference type="AlphaFoldDB" id="A0A371CS45"/>
<dbReference type="Proteomes" id="UP000256964">
    <property type="component" value="Unassembled WGS sequence"/>
</dbReference>
<protein>
    <submittedName>
        <fullName evidence="2">Uncharacterized protein</fullName>
    </submittedName>
</protein>
<dbReference type="EMBL" id="KZ857470">
    <property type="protein sequence ID" value="RDX43115.1"/>
    <property type="molecule type" value="Genomic_DNA"/>
</dbReference>